<dbReference type="InterPro" id="IPR001034">
    <property type="entry name" value="DeoR_HTH"/>
</dbReference>
<dbReference type="InterPro" id="IPR050313">
    <property type="entry name" value="Carb_Metab_HTH_regulators"/>
</dbReference>
<dbReference type="PANTHER" id="PTHR30363:SF4">
    <property type="entry name" value="GLYCEROL-3-PHOSPHATE REGULON REPRESSOR"/>
    <property type="match status" value="1"/>
</dbReference>
<dbReference type="RefSeq" id="WP_092653736.1">
    <property type="nucleotide sequence ID" value="NZ_LT629732.1"/>
</dbReference>
<dbReference type="SUPFAM" id="SSF100950">
    <property type="entry name" value="NagB/RpiA/CoA transferase-like"/>
    <property type="match status" value="1"/>
</dbReference>
<gene>
    <name evidence="8" type="ORF">SAMN04489717_2693</name>
</gene>
<feature type="domain" description="HTH deoR-type" evidence="7">
    <location>
        <begin position="10"/>
        <end position="65"/>
    </location>
</feature>
<evidence type="ECO:0000256" key="6">
    <source>
        <dbReference type="ARBA" id="ARBA00024937"/>
    </source>
</evidence>
<proteinExistence type="predicted"/>
<dbReference type="Gene3D" id="1.10.10.10">
    <property type="entry name" value="Winged helix-like DNA-binding domain superfamily/Winged helix DNA-binding domain"/>
    <property type="match status" value="1"/>
</dbReference>
<dbReference type="STRING" id="117157.SAMN04489717_2693"/>
<evidence type="ECO:0000256" key="5">
    <source>
        <dbReference type="ARBA" id="ARBA00023163"/>
    </source>
</evidence>
<name>A0A1H1S7N0_9ACTN</name>
<comment type="function">
    <text evidence="6">Repressor of the lactose catabolism operon. Galactose-6-phosphate is the inducer.</text>
</comment>
<dbReference type="InterPro" id="IPR037171">
    <property type="entry name" value="NagB/RpiA_transferase-like"/>
</dbReference>
<dbReference type="GO" id="GO:0003677">
    <property type="term" value="F:DNA binding"/>
    <property type="evidence" value="ECO:0007669"/>
    <property type="project" value="UniProtKB-KW"/>
</dbReference>
<organism evidence="8 9">
    <name type="scientific">Actinopolymorpha singaporensis</name>
    <dbReference type="NCBI Taxonomy" id="117157"/>
    <lineage>
        <taxon>Bacteria</taxon>
        <taxon>Bacillati</taxon>
        <taxon>Actinomycetota</taxon>
        <taxon>Actinomycetes</taxon>
        <taxon>Propionibacteriales</taxon>
        <taxon>Actinopolymorphaceae</taxon>
        <taxon>Actinopolymorpha</taxon>
    </lineage>
</organism>
<keyword evidence="4" id="KW-0238">DNA-binding</keyword>
<dbReference type="Pfam" id="PF00455">
    <property type="entry name" value="DeoRC"/>
    <property type="match status" value="1"/>
</dbReference>
<dbReference type="InterPro" id="IPR014036">
    <property type="entry name" value="DeoR-like_C"/>
</dbReference>
<dbReference type="GO" id="GO:0003700">
    <property type="term" value="F:DNA-binding transcription factor activity"/>
    <property type="evidence" value="ECO:0007669"/>
    <property type="project" value="InterPro"/>
</dbReference>
<keyword evidence="2" id="KW-0678">Repressor</keyword>
<dbReference type="PROSITE" id="PS00894">
    <property type="entry name" value="HTH_DEOR_1"/>
    <property type="match status" value="1"/>
</dbReference>
<dbReference type="PROSITE" id="PS51000">
    <property type="entry name" value="HTH_DEOR_2"/>
    <property type="match status" value="1"/>
</dbReference>
<dbReference type="SMART" id="SM00420">
    <property type="entry name" value="HTH_DEOR"/>
    <property type="match status" value="1"/>
</dbReference>
<dbReference type="Proteomes" id="UP000198983">
    <property type="component" value="Chromosome I"/>
</dbReference>
<dbReference type="SUPFAM" id="SSF46785">
    <property type="entry name" value="Winged helix' DNA-binding domain"/>
    <property type="match status" value="1"/>
</dbReference>
<keyword evidence="3" id="KW-0805">Transcription regulation</keyword>
<keyword evidence="9" id="KW-1185">Reference proteome</keyword>
<evidence type="ECO:0000256" key="4">
    <source>
        <dbReference type="ARBA" id="ARBA00023125"/>
    </source>
</evidence>
<dbReference type="InterPro" id="IPR018356">
    <property type="entry name" value="Tscrpt_reg_HTH_DeoR_CS"/>
</dbReference>
<dbReference type="SMART" id="SM01134">
    <property type="entry name" value="DeoRC"/>
    <property type="match status" value="1"/>
</dbReference>
<evidence type="ECO:0000313" key="8">
    <source>
        <dbReference type="EMBL" id="SDS43766.1"/>
    </source>
</evidence>
<dbReference type="Pfam" id="PF08220">
    <property type="entry name" value="HTH_DeoR"/>
    <property type="match status" value="1"/>
</dbReference>
<sequence length="274" mass="29411">MTGPGSRAFTEERRTHILELVESRGRVRVAELADLLGVAEPTVRKDIADLDRQHLLRRTHGGALAVRPTYDPELATRARHNVEGKRAIAKACLARIADGDAVYLDSGTTILALTEELRLALTGPAGGRGEPAEGRHPRQVNVLTNAVGVAQVLADVPTVRHTVLGGQYRTLGGCFVGPLALEAVRQFTVNTAFIGVTGLSTAGFTVSDVAEAELKNAVMDQARRVIVAMDHTKVGAHDFRKVCDLDRVDAIVTDRHHDDLARQCTDAGVELVVA</sequence>
<dbReference type="EMBL" id="LT629732">
    <property type="protein sequence ID" value="SDS43766.1"/>
    <property type="molecule type" value="Genomic_DNA"/>
</dbReference>
<accession>A0A1H1S7N0</accession>
<dbReference type="InterPro" id="IPR036390">
    <property type="entry name" value="WH_DNA-bd_sf"/>
</dbReference>
<protein>
    <recommendedName>
        <fullName evidence="1">Lactose phosphotransferase system repressor</fullName>
    </recommendedName>
</protein>
<dbReference type="PANTHER" id="PTHR30363">
    <property type="entry name" value="HTH-TYPE TRANSCRIPTIONAL REGULATOR SRLR-RELATED"/>
    <property type="match status" value="1"/>
</dbReference>
<dbReference type="AlphaFoldDB" id="A0A1H1S7N0"/>
<evidence type="ECO:0000259" key="7">
    <source>
        <dbReference type="PROSITE" id="PS51000"/>
    </source>
</evidence>
<dbReference type="OrthoDB" id="7688673at2"/>
<evidence type="ECO:0000313" key="9">
    <source>
        <dbReference type="Proteomes" id="UP000198983"/>
    </source>
</evidence>
<evidence type="ECO:0000256" key="3">
    <source>
        <dbReference type="ARBA" id="ARBA00023015"/>
    </source>
</evidence>
<keyword evidence="5" id="KW-0804">Transcription</keyword>
<reference evidence="8 9" key="1">
    <citation type="submission" date="2016-10" db="EMBL/GenBank/DDBJ databases">
        <authorList>
            <person name="de Groot N.N."/>
        </authorList>
    </citation>
    <scope>NUCLEOTIDE SEQUENCE [LARGE SCALE GENOMIC DNA]</scope>
    <source>
        <strain evidence="8 9">DSM 22024</strain>
    </source>
</reference>
<dbReference type="InterPro" id="IPR036388">
    <property type="entry name" value="WH-like_DNA-bd_sf"/>
</dbReference>
<evidence type="ECO:0000256" key="2">
    <source>
        <dbReference type="ARBA" id="ARBA00022491"/>
    </source>
</evidence>
<evidence type="ECO:0000256" key="1">
    <source>
        <dbReference type="ARBA" id="ARBA00021390"/>
    </source>
</evidence>
<dbReference type="PRINTS" id="PR00037">
    <property type="entry name" value="HTHLACR"/>
</dbReference>